<proteinExistence type="inferred from homology"/>
<evidence type="ECO:0000256" key="4">
    <source>
        <dbReference type="ARBA" id="ARBA00023136"/>
    </source>
</evidence>
<dbReference type="EC" id="4.2.2.29" evidence="7"/>
<evidence type="ECO:0000256" key="3">
    <source>
        <dbReference type="ARBA" id="ARBA00022989"/>
    </source>
</evidence>
<dbReference type="PANTHER" id="PTHR30518">
    <property type="entry name" value="ENDOLYTIC MUREIN TRANSGLYCOSYLASE"/>
    <property type="match status" value="1"/>
</dbReference>
<evidence type="ECO:0000256" key="2">
    <source>
        <dbReference type="ARBA" id="ARBA00022692"/>
    </source>
</evidence>
<keyword evidence="1 7" id="KW-1003">Cell membrane</keyword>
<dbReference type="GO" id="GO:0005886">
    <property type="term" value="C:plasma membrane"/>
    <property type="evidence" value="ECO:0007669"/>
    <property type="project" value="UniProtKB-SubCell"/>
</dbReference>
<dbReference type="AlphaFoldDB" id="A0A1F6VMR5"/>
<feature type="transmembrane region" description="Helical" evidence="7">
    <location>
        <begin position="27"/>
        <end position="46"/>
    </location>
</feature>
<dbReference type="GO" id="GO:0009252">
    <property type="term" value="P:peptidoglycan biosynthetic process"/>
    <property type="evidence" value="ECO:0007669"/>
    <property type="project" value="UniProtKB-UniRule"/>
</dbReference>
<dbReference type="GO" id="GO:0008932">
    <property type="term" value="F:lytic endotransglycosylase activity"/>
    <property type="evidence" value="ECO:0007669"/>
    <property type="project" value="UniProtKB-UniRule"/>
</dbReference>
<feature type="site" description="Important for catalytic activity" evidence="7">
    <location>
        <position position="223"/>
    </location>
</feature>
<dbReference type="Gene3D" id="3.30.1490.480">
    <property type="entry name" value="Endolytic murein transglycosylase"/>
    <property type="match status" value="1"/>
</dbReference>
<dbReference type="STRING" id="1801748.A3B84_01900"/>
<evidence type="ECO:0000313" key="9">
    <source>
        <dbReference type="Proteomes" id="UP000177112"/>
    </source>
</evidence>
<dbReference type="Proteomes" id="UP000177112">
    <property type="component" value="Unassembled WGS sequence"/>
</dbReference>
<organism evidence="8 9">
    <name type="scientific">Candidatus Nomurabacteria bacterium RIFCSPHIGHO2_02_FULL_35_13</name>
    <dbReference type="NCBI Taxonomy" id="1801748"/>
    <lineage>
        <taxon>Bacteria</taxon>
        <taxon>Candidatus Nomuraibacteriota</taxon>
    </lineage>
</organism>
<protein>
    <recommendedName>
        <fullName evidence="7">Endolytic murein transglycosylase</fullName>
        <ecNumber evidence="7">4.2.2.29</ecNumber>
    </recommendedName>
    <alternativeName>
        <fullName evidence="7">Peptidoglycan lytic transglycosylase</fullName>
    </alternativeName>
    <alternativeName>
        <fullName evidence="7">Peptidoglycan polymerization terminase</fullName>
    </alternativeName>
</protein>
<comment type="subcellular location">
    <subcellularLocation>
        <location evidence="7">Cell membrane</location>
        <topology evidence="7">Single-pass membrane protein</topology>
    </subcellularLocation>
</comment>
<gene>
    <name evidence="7" type="primary">mltG</name>
    <name evidence="8" type="ORF">A3B84_01900</name>
</gene>
<comment type="catalytic activity">
    <reaction evidence="7">
        <text>a peptidoglycan chain = a peptidoglycan chain with N-acetyl-1,6-anhydromuramyl-[peptide] at the reducing end + a peptidoglycan chain with N-acetylglucosamine at the non-reducing end.</text>
        <dbReference type="EC" id="4.2.2.29"/>
    </reaction>
</comment>
<comment type="similarity">
    <text evidence="7">Belongs to the transglycosylase MltG family.</text>
</comment>
<dbReference type="HAMAP" id="MF_02065">
    <property type="entry name" value="MltG"/>
    <property type="match status" value="1"/>
</dbReference>
<accession>A0A1F6VMR5</accession>
<dbReference type="GO" id="GO:0071555">
    <property type="term" value="P:cell wall organization"/>
    <property type="evidence" value="ECO:0007669"/>
    <property type="project" value="UniProtKB-KW"/>
</dbReference>
<keyword evidence="3 7" id="KW-1133">Transmembrane helix</keyword>
<dbReference type="Pfam" id="PF02618">
    <property type="entry name" value="YceG"/>
    <property type="match status" value="2"/>
</dbReference>
<keyword evidence="2 7" id="KW-0812">Transmembrane</keyword>
<reference evidence="8 9" key="1">
    <citation type="journal article" date="2016" name="Nat. Commun.">
        <title>Thousands of microbial genomes shed light on interconnected biogeochemical processes in an aquifer system.</title>
        <authorList>
            <person name="Anantharaman K."/>
            <person name="Brown C.T."/>
            <person name="Hug L.A."/>
            <person name="Sharon I."/>
            <person name="Castelle C.J."/>
            <person name="Probst A.J."/>
            <person name="Thomas B.C."/>
            <person name="Singh A."/>
            <person name="Wilkins M.J."/>
            <person name="Karaoz U."/>
            <person name="Brodie E.L."/>
            <person name="Williams K.H."/>
            <person name="Hubbard S.S."/>
            <person name="Banfield J.F."/>
        </authorList>
    </citation>
    <scope>NUCLEOTIDE SEQUENCE [LARGE SCALE GENOMIC DNA]</scope>
</reference>
<name>A0A1F6VMR5_9BACT</name>
<evidence type="ECO:0000256" key="7">
    <source>
        <dbReference type="HAMAP-Rule" id="MF_02065"/>
    </source>
</evidence>
<evidence type="ECO:0000256" key="1">
    <source>
        <dbReference type="ARBA" id="ARBA00022475"/>
    </source>
</evidence>
<keyword evidence="5 7" id="KW-0456">Lyase</keyword>
<comment type="function">
    <text evidence="7">Functions as a peptidoglycan terminase that cleaves nascent peptidoglycan strands endolytically to terminate their elongation.</text>
</comment>
<evidence type="ECO:0000313" key="8">
    <source>
        <dbReference type="EMBL" id="OGI70829.1"/>
    </source>
</evidence>
<dbReference type="PANTHER" id="PTHR30518:SF2">
    <property type="entry name" value="ENDOLYTIC MUREIN TRANSGLYCOSYLASE"/>
    <property type="match status" value="1"/>
</dbReference>
<sequence length="314" mass="35899">MENLPPLNDPALEVNNSFKLDFFQKKIVFYALSITAFLVLIFFLFFNAPKNFPIGIIINIKEGASLRSVSKDLEINNIIRSRVVFETFVIIFGGEKYLATGDYLFEDKLSIFEVARRLSKGERHLAPIKVTIPEGFNVSDISKAFDLKLTNFNENIFLLEAIKKEGYLFPDTYFFLTTDGEQDVLRSISDNFEKKISPIRPQIISSGKTEKEIIIMASIIEKESKGDIDREFISGILWKRIAKGIPLQVDAEPSTYKTKGLPENPISNPGLKAIEAAIYPKISSYLYYLHDKEGNIHYAKTFTEHQMNIRKYLK</sequence>
<keyword evidence="6 7" id="KW-0961">Cell wall biogenesis/degradation</keyword>
<dbReference type="InterPro" id="IPR003770">
    <property type="entry name" value="MLTG-like"/>
</dbReference>
<evidence type="ECO:0000256" key="6">
    <source>
        <dbReference type="ARBA" id="ARBA00023316"/>
    </source>
</evidence>
<dbReference type="EMBL" id="MFTY01000027">
    <property type="protein sequence ID" value="OGI70829.1"/>
    <property type="molecule type" value="Genomic_DNA"/>
</dbReference>
<evidence type="ECO:0000256" key="5">
    <source>
        <dbReference type="ARBA" id="ARBA00023239"/>
    </source>
</evidence>
<keyword evidence="4 7" id="KW-0472">Membrane</keyword>
<comment type="caution">
    <text evidence="8">The sequence shown here is derived from an EMBL/GenBank/DDBJ whole genome shotgun (WGS) entry which is preliminary data.</text>
</comment>